<evidence type="ECO:0000313" key="2">
    <source>
        <dbReference type="EMBL" id="MPM06665.1"/>
    </source>
</evidence>
<dbReference type="SUPFAM" id="SSF82153">
    <property type="entry name" value="FAS1 domain"/>
    <property type="match status" value="1"/>
</dbReference>
<dbReference type="PROSITE" id="PS51257">
    <property type="entry name" value="PROKAR_LIPOPROTEIN"/>
    <property type="match status" value="1"/>
</dbReference>
<comment type="caution">
    <text evidence="2">The sequence shown here is derived from an EMBL/GenBank/DDBJ whole genome shotgun (WGS) entry which is preliminary data.</text>
</comment>
<accession>A0A644WRZ8</accession>
<dbReference type="AlphaFoldDB" id="A0A644WRZ8"/>
<protein>
    <recommendedName>
        <fullName evidence="1">FAS1 domain-containing protein</fullName>
    </recommendedName>
</protein>
<dbReference type="Gene3D" id="2.30.180.10">
    <property type="entry name" value="FAS1 domain"/>
    <property type="match status" value="1"/>
</dbReference>
<feature type="domain" description="FAS1" evidence="1">
    <location>
        <begin position="43"/>
        <end position="199"/>
    </location>
</feature>
<name>A0A644WRZ8_9ZZZZ</name>
<evidence type="ECO:0000259" key="1">
    <source>
        <dbReference type="PROSITE" id="PS50213"/>
    </source>
</evidence>
<reference evidence="2" key="1">
    <citation type="submission" date="2019-08" db="EMBL/GenBank/DDBJ databases">
        <authorList>
            <person name="Kucharzyk K."/>
            <person name="Murdoch R.W."/>
            <person name="Higgins S."/>
            <person name="Loffler F."/>
        </authorList>
    </citation>
    <scope>NUCLEOTIDE SEQUENCE</scope>
</reference>
<proteinExistence type="predicted"/>
<organism evidence="2">
    <name type="scientific">bioreactor metagenome</name>
    <dbReference type="NCBI Taxonomy" id="1076179"/>
    <lineage>
        <taxon>unclassified sequences</taxon>
        <taxon>metagenomes</taxon>
        <taxon>ecological metagenomes</taxon>
    </lineage>
</organism>
<dbReference type="InterPro" id="IPR036378">
    <property type="entry name" value="FAS1_dom_sf"/>
</dbReference>
<gene>
    <name evidence="2" type="ORF">SDC9_52967</name>
</gene>
<dbReference type="InterPro" id="IPR000782">
    <property type="entry name" value="FAS1_domain"/>
</dbReference>
<dbReference type="PROSITE" id="PS50213">
    <property type="entry name" value="FAS1"/>
    <property type="match status" value="1"/>
</dbReference>
<dbReference type="EMBL" id="VSSQ01001250">
    <property type="protein sequence ID" value="MPM06665.1"/>
    <property type="molecule type" value="Genomic_DNA"/>
</dbReference>
<dbReference type="Pfam" id="PF02469">
    <property type="entry name" value="Fasciclin"/>
    <property type="match status" value="1"/>
</dbReference>
<sequence>MYKTFIKQVLLTIIIGLTMTGCFLELQRDYEYESSVLDPHVNMTAWEYFETRTDLFSIFMSAIEYTDMKAYFTQTEKKYTFLALTNVAMKSYMQDRFPGATDITECDKASVKKLLLYHLVDGEYSSYHQLKVEPMYVLTLLKGEEGLMTMLTRKNPWQADAGKVVVNDTGSNGSSYMRLAVTSNIMPLNGVIHVFDAFCYYKR</sequence>